<feature type="transmembrane region" description="Helical" evidence="6">
    <location>
        <begin position="522"/>
        <end position="541"/>
    </location>
</feature>
<gene>
    <name evidence="8" type="primary">ccsA</name>
    <name evidence="8" type="ORF">EM20IM_05315</name>
</gene>
<evidence type="ECO:0000256" key="4">
    <source>
        <dbReference type="ARBA" id="ARBA00022989"/>
    </source>
</evidence>
<evidence type="ECO:0000256" key="6">
    <source>
        <dbReference type="SAM" id="Phobius"/>
    </source>
</evidence>
<feature type="transmembrane region" description="Helical" evidence="6">
    <location>
        <begin position="460"/>
        <end position="477"/>
    </location>
</feature>
<dbReference type="Proteomes" id="UP000663088">
    <property type="component" value="Chromosome"/>
</dbReference>
<dbReference type="EMBL" id="CP065956">
    <property type="protein sequence ID" value="QSR85945.1"/>
    <property type="molecule type" value="Genomic_DNA"/>
</dbReference>
<feature type="transmembrane region" description="Helical" evidence="6">
    <location>
        <begin position="280"/>
        <end position="302"/>
    </location>
</feature>
<evidence type="ECO:0000313" key="9">
    <source>
        <dbReference type="Proteomes" id="UP000663088"/>
    </source>
</evidence>
<dbReference type="InterPro" id="IPR045062">
    <property type="entry name" value="Cyt_c_biogenesis_CcsA/CcmC"/>
</dbReference>
<dbReference type="InterPro" id="IPR002541">
    <property type="entry name" value="Cyt_c_assembly"/>
</dbReference>
<keyword evidence="9" id="KW-1185">Reference proteome</keyword>
<evidence type="ECO:0000256" key="2">
    <source>
        <dbReference type="ARBA" id="ARBA00022692"/>
    </source>
</evidence>
<feature type="transmembrane region" description="Helical" evidence="6">
    <location>
        <begin position="314"/>
        <end position="334"/>
    </location>
</feature>
<protein>
    <submittedName>
        <fullName evidence="8">Cytochrome c biogenesis protein CcsA</fullName>
    </submittedName>
</protein>
<dbReference type="PANTHER" id="PTHR30071:SF1">
    <property type="entry name" value="CYTOCHROME B_B6 PROTEIN-RELATED"/>
    <property type="match status" value="1"/>
</dbReference>
<feature type="domain" description="Cytochrome c assembly protein" evidence="7">
    <location>
        <begin position="308"/>
        <end position="508"/>
    </location>
</feature>
<feature type="transmembrane region" description="Helical" evidence="6">
    <location>
        <begin position="422"/>
        <end position="445"/>
    </location>
</feature>
<evidence type="ECO:0000256" key="5">
    <source>
        <dbReference type="ARBA" id="ARBA00023136"/>
    </source>
</evidence>
<dbReference type="RefSeq" id="WP_206843579.1">
    <property type="nucleotide sequence ID" value="NZ_CP065956.1"/>
</dbReference>
<evidence type="ECO:0000259" key="7">
    <source>
        <dbReference type="Pfam" id="PF01578"/>
    </source>
</evidence>
<keyword evidence="3" id="KW-0201">Cytochrome c-type biogenesis</keyword>
<feature type="transmembrane region" description="Helical" evidence="6">
    <location>
        <begin position="380"/>
        <end position="402"/>
    </location>
</feature>
<feature type="transmembrane region" description="Helical" evidence="6">
    <location>
        <begin position="484"/>
        <end position="502"/>
    </location>
</feature>
<keyword evidence="5 6" id="KW-0472">Membrane</keyword>
<keyword evidence="2 6" id="KW-0812">Transmembrane</keyword>
<comment type="subcellular location">
    <subcellularLocation>
        <location evidence="1">Membrane</location>
        <topology evidence="1">Multi-pass membrane protein</topology>
    </subcellularLocation>
</comment>
<dbReference type="PANTHER" id="PTHR30071">
    <property type="entry name" value="HEME EXPORTER PROTEIN C"/>
    <property type="match status" value="1"/>
</dbReference>
<evidence type="ECO:0000313" key="8">
    <source>
        <dbReference type="EMBL" id="QSR85945.1"/>
    </source>
</evidence>
<dbReference type="Pfam" id="PF01578">
    <property type="entry name" value="Cytochrom_C_asm"/>
    <property type="match status" value="1"/>
</dbReference>
<evidence type="ECO:0000256" key="3">
    <source>
        <dbReference type="ARBA" id="ARBA00022748"/>
    </source>
</evidence>
<keyword evidence="4 6" id="KW-1133">Transmembrane helix</keyword>
<sequence>MMYKMVLRIVLIILCVIPSSLVAKELNQFSQIAIQHAGRKKPLTVFAREVLLSLSGKEAIMTVEGEKIGSTDFVLSVWFHPEGWERQPVILVDNPLLRKAIGLDLHKKLYSFEQLKENSLFRDFALRHLHRNVAEGSDLKPEEKEAMAVSNRMKLFEELYSGEIFTVIPDASDPTKKWVTVEKASLYYPQGLSEALIILFDSMKRFYLQGDLKQAQQEASLFSKQLRDYAPRIYPSADALLFEHTYTLLKPWKWSLLCYIIASVVFLLTSGWQKELGYRIGWGLTVFGFLFHVYGFICRIYIAGRPPVSNMYESVVWVSFGVLLFALIFEAIYHSRFFLKAATPFAAVCMLLVESQPLIFDPTIQPLVPVLRNNFWLTTHVLTITLSYAAFALALGLSHIYLWHSVRRSGLEGFQKGVLAKYIYRSLQIGVFLLATGTILGGVWANYSWGRFWDWDPKETWALITLLCYLAVLHGRIAHWWGEFGLAVGSICCFISVLMAWYGVNFVLGKGLHSYGFGSGGLGYVILYVLAELGFVFYCLVKYQLRKKEELNPPPSPIQV</sequence>
<evidence type="ECO:0000256" key="1">
    <source>
        <dbReference type="ARBA" id="ARBA00004141"/>
    </source>
</evidence>
<feature type="transmembrane region" description="Helical" evidence="6">
    <location>
        <begin position="251"/>
        <end position="268"/>
    </location>
</feature>
<proteinExistence type="predicted"/>
<accession>A0ABX7PT01</accession>
<name>A0ABX7PT01_9BACT</name>
<organism evidence="8 9">
    <name type="scientific">Candidatus Methylacidiphilum infernorum</name>
    <dbReference type="NCBI Taxonomy" id="511746"/>
    <lineage>
        <taxon>Bacteria</taxon>
        <taxon>Pseudomonadati</taxon>
        <taxon>Verrucomicrobiota</taxon>
        <taxon>Methylacidiphilae</taxon>
        <taxon>Methylacidiphilales</taxon>
        <taxon>Methylacidiphilaceae</taxon>
        <taxon>Methylacidiphilum (ex Ratnadevi et al. 2023)</taxon>
    </lineage>
</organism>
<reference evidence="8 9" key="1">
    <citation type="submission" date="2020-12" db="EMBL/GenBank/DDBJ databases">
        <authorList>
            <person name="Awala S.I."/>
            <person name="Gwak J.-H."/>
            <person name="Kim S.-J."/>
            <person name="Rhee S.-K."/>
        </authorList>
    </citation>
    <scope>NUCLEOTIDE SEQUENCE [LARGE SCALE GENOMIC DNA]</scope>
    <source>
        <strain evidence="8 9">IT5</strain>
    </source>
</reference>